<dbReference type="AlphaFoldDB" id="W8U9F8"/>
<evidence type="ECO:0000313" key="7">
    <source>
        <dbReference type="EMBL" id="AHM57501.1"/>
    </source>
</evidence>
<proteinExistence type="inferred from homology"/>
<dbReference type="PIRSF" id="PIRSF003078">
    <property type="entry name" value="GidB"/>
    <property type="match status" value="1"/>
</dbReference>
<keyword evidence="8" id="KW-1185">Reference proteome</keyword>
<dbReference type="PATRIC" id="fig|1286171.3.peg.2169"/>
<comment type="similarity">
    <text evidence="6">Belongs to the methyltransferase superfamily. RNA methyltransferase RsmG family.</text>
</comment>
<dbReference type="CDD" id="cd02440">
    <property type="entry name" value="AdoMet_MTases"/>
    <property type="match status" value="1"/>
</dbReference>
<feature type="binding site" evidence="6">
    <location>
        <position position="83"/>
    </location>
    <ligand>
        <name>S-adenosyl-L-methionine</name>
        <dbReference type="ChEBI" id="CHEBI:59789"/>
    </ligand>
</feature>
<keyword evidence="5 6" id="KW-0949">S-adenosyl-L-methionine</keyword>
<evidence type="ECO:0000256" key="3">
    <source>
        <dbReference type="ARBA" id="ARBA00022603"/>
    </source>
</evidence>
<dbReference type="HOGENOM" id="CLU_065341_0_0_9"/>
<dbReference type="Proteomes" id="UP000019591">
    <property type="component" value="Chromosome"/>
</dbReference>
<dbReference type="Pfam" id="PF02527">
    <property type="entry name" value="GidB"/>
    <property type="match status" value="1"/>
</dbReference>
<dbReference type="NCBIfam" id="TIGR00138">
    <property type="entry name" value="rsmG_gidB"/>
    <property type="match status" value="1"/>
</dbReference>
<evidence type="ECO:0000256" key="4">
    <source>
        <dbReference type="ARBA" id="ARBA00022679"/>
    </source>
</evidence>
<dbReference type="Gene3D" id="3.40.50.150">
    <property type="entry name" value="Vaccinia Virus protein VP39"/>
    <property type="match status" value="1"/>
</dbReference>
<organism evidence="7 8">
    <name type="scientific">Peptoclostridium acidaminophilum DSM 3953</name>
    <dbReference type="NCBI Taxonomy" id="1286171"/>
    <lineage>
        <taxon>Bacteria</taxon>
        <taxon>Bacillati</taxon>
        <taxon>Bacillota</taxon>
        <taxon>Clostridia</taxon>
        <taxon>Peptostreptococcales</taxon>
        <taxon>Peptoclostridiaceae</taxon>
        <taxon>Peptoclostridium</taxon>
    </lineage>
</organism>
<keyword evidence="4 6" id="KW-0808">Transferase</keyword>
<dbReference type="eggNOG" id="COG0357">
    <property type="taxonomic scope" value="Bacteria"/>
</dbReference>
<gene>
    <name evidence="6 7" type="primary">rsmG</name>
    <name evidence="7" type="ORF">EAL2_c22210</name>
</gene>
<sequence length="239" mass="26836">MDNGEYLKKGIEEIGLSADDRLVEKFETYKRLLLEWNEKMNLTAITQEREIYIKHFVDSLSCICSGVIKSDSRIIDVGTGAGFPGLPLKIYDESLKLTLLDSLRKRINFLENVCGEIGLSGVEFLHSRAEDAGNDKRYREKFDVAVSRAVAPLNVLLEYCTPFIRKGGYFVCQKGPAADEELVQAAKSMKELGVALEEKLIIKLPFTDISHYVLVFRKVSNTPSKYPRKAGLPSKKPIA</sequence>
<feature type="binding site" evidence="6">
    <location>
        <position position="148"/>
    </location>
    <ligand>
        <name>S-adenosyl-L-methionine</name>
        <dbReference type="ChEBI" id="CHEBI:59789"/>
    </ligand>
</feature>
<dbReference type="FunFam" id="3.40.50.150:FF:000041">
    <property type="entry name" value="Ribosomal RNA small subunit methyltransferase G"/>
    <property type="match status" value="1"/>
</dbReference>
<comment type="caution">
    <text evidence="6">Lacks conserved residue(s) required for the propagation of feature annotation.</text>
</comment>
<dbReference type="EC" id="2.1.1.-" evidence="6"/>
<evidence type="ECO:0000313" key="8">
    <source>
        <dbReference type="Proteomes" id="UP000019591"/>
    </source>
</evidence>
<reference evidence="7 8" key="1">
    <citation type="journal article" date="2014" name="Genome Announc.">
        <title>Complete Genome Sequence of Amino Acid-Utilizing Eubacterium acidaminophilum al-2 (DSM 3953).</title>
        <authorList>
            <person name="Poehlein A."/>
            <person name="Andreesen J.R."/>
            <person name="Daniel R."/>
        </authorList>
    </citation>
    <scope>NUCLEOTIDE SEQUENCE [LARGE SCALE GENOMIC DNA]</scope>
    <source>
        <strain evidence="7 8">DSM 3953</strain>
    </source>
</reference>
<keyword evidence="2 6" id="KW-0698">rRNA processing</keyword>
<name>W8U9F8_PEPAC</name>
<dbReference type="KEGG" id="eac:EAL2_c22210"/>
<keyword evidence="3 6" id="KW-0489">Methyltransferase</keyword>
<accession>W8U9F8</accession>
<dbReference type="OrthoDB" id="9808773at2"/>
<dbReference type="InterPro" id="IPR029063">
    <property type="entry name" value="SAM-dependent_MTases_sf"/>
</dbReference>
<evidence type="ECO:0000256" key="6">
    <source>
        <dbReference type="HAMAP-Rule" id="MF_00074"/>
    </source>
</evidence>
<keyword evidence="1 6" id="KW-0963">Cytoplasm</keyword>
<dbReference type="GO" id="GO:0070043">
    <property type="term" value="F:rRNA (guanine-N7-)-methyltransferase activity"/>
    <property type="evidence" value="ECO:0007669"/>
    <property type="project" value="UniProtKB-UniRule"/>
</dbReference>
<dbReference type="STRING" id="1286171.EAL2_c22210"/>
<dbReference type="GO" id="GO:0005829">
    <property type="term" value="C:cytosol"/>
    <property type="evidence" value="ECO:0007669"/>
    <property type="project" value="TreeGrafter"/>
</dbReference>
<dbReference type="InterPro" id="IPR003682">
    <property type="entry name" value="rRNA_ssu_MeTfrase_G"/>
</dbReference>
<dbReference type="SUPFAM" id="SSF53335">
    <property type="entry name" value="S-adenosyl-L-methionine-dependent methyltransferases"/>
    <property type="match status" value="1"/>
</dbReference>
<feature type="binding site" evidence="6">
    <location>
        <position position="78"/>
    </location>
    <ligand>
        <name>S-adenosyl-L-methionine</name>
        <dbReference type="ChEBI" id="CHEBI:59789"/>
    </ligand>
</feature>
<dbReference type="EMBL" id="CP007452">
    <property type="protein sequence ID" value="AHM57501.1"/>
    <property type="molecule type" value="Genomic_DNA"/>
</dbReference>
<dbReference type="HAMAP" id="MF_00074">
    <property type="entry name" value="16SrRNA_methyltr_G"/>
    <property type="match status" value="1"/>
</dbReference>
<evidence type="ECO:0000256" key="5">
    <source>
        <dbReference type="ARBA" id="ARBA00022691"/>
    </source>
</evidence>
<dbReference type="PANTHER" id="PTHR31760:SF0">
    <property type="entry name" value="S-ADENOSYL-L-METHIONINE-DEPENDENT METHYLTRANSFERASES SUPERFAMILY PROTEIN"/>
    <property type="match status" value="1"/>
</dbReference>
<dbReference type="RefSeq" id="WP_025436420.1">
    <property type="nucleotide sequence ID" value="NZ_CP007452.1"/>
</dbReference>
<comment type="subcellular location">
    <subcellularLocation>
        <location evidence="6">Cytoplasm</location>
    </subcellularLocation>
</comment>
<feature type="binding site" evidence="6">
    <location>
        <begin position="129"/>
        <end position="130"/>
    </location>
    <ligand>
        <name>S-adenosyl-L-methionine</name>
        <dbReference type="ChEBI" id="CHEBI:59789"/>
    </ligand>
</feature>
<evidence type="ECO:0000256" key="1">
    <source>
        <dbReference type="ARBA" id="ARBA00022490"/>
    </source>
</evidence>
<protein>
    <recommendedName>
        <fullName evidence="6">Ribosomal RNA small subunit methyltransferase G</fullName>
        <ecNumber evidence="6">2.1.1.-</ecNumber>
    </recommendedName>
    <alternativeName>
        <fullName evidence="6">16S rRNA 7-methylguanosine methyltransferase</fullName>
        <shortName evidence="6">16S rRNA m7G methyltransferase</shortName>
    </alternativeName>
</protein>
<comment type="function">
    <text evidence="6">Specifically methylates the N7 position of a guanine in 16S rRNA.</text>
</comment>
<evidence type="ECO:0000256" key="2">
    <source>
        <dbReference type="ARBA" id="ARBA00022552"/>
    </source>
</evidence>
<dbReference type="PANTHER" id="PTHR31760">
    <property type="entry name" value="S-ADENOSYL-L-METHIONINE-DEPENDENT METHYLTRANSFERASES SUPERFAMILY PROTEIN"/>
    <property type="match status" value="1"/>
</dbReference>